<evidence type="ECO:0000313" key="4">
    <source>
        <dbReference type="Proteomes" id="UP000009168"/>
    </source>
</evidence>
<dbReference type="KEGG" id="tet:TTHERM_00085330"/>
<feature type="transmembrane region" description="Helical" evidence="2">
    <location>
        <begin position="1868"/>
        <end position="1889"/>
    </location>
</feature>
<keyword evidence="2 3" id="KW-0812">Transmembrane</keyword>
<proteinExistence type="predicted"/>
<feature type="transmembrane region" description="Helical" evidence="2">
    <location>
        <begin position="47"/>
        <end position="67"/>
    </location>
</feature>
<feature type="region of interest" description="Disordered" evidence="1">
    <location>
        <begin position="1653"/>
        <end position="1678"/>
    </location>
</feature>
<dbReference type="CDD" id="cd00064">
    <property type="entry name" value="FU"/>
    <property type="match status" value="1"/>
</dbReference>
<sequence length="1982" mass="230180">MFQWQIPASKQDIIVNSKSFNKKIIKSQIYKNFQNLWLIQSSKSFQMYIYLNLLLLQLFKLVFYFLLTTKQLFLLSAVIDTYFKLRLHYFSSQYTFLTQQCNQLRYKPIRLKLIEKSNFLHLRLNNICEQLYYKNQINQNIKKVQALLKFMNKIKNIVFFILLGVILCSFAKQEQNLIKERIEEQDQVFIKKERLLQSCSPSCLQCSNNFCLQCMDNTVLPFCYCADGFYQDSFQSCKKCGQNCKNCYQQQCQICNEHYQVDNGLCVCNGNCDNTVLYYTTRVGSGLQSIVITFNQIIGIQKTTSQDINSAFSLSYDNCSILIKDTQQIYGVFDASDLKYGGCYIRQSQQNQFIIMLTQKLDQTNILKAPIIDSTQILVFNGIPLYKSLQQGSVATTTETFIGSQLGYISKICYFEQSKVFASLSESNLKIQINTINNLSSIFQASSGNIKCEIVNSSVPQITFDPCSSQNGLQMTTQQFIDKSVLQVSVECSFLGYNTKDIVEIVFTSQNSQNIRIEYNDLFFTSNFKDSFETNVSFLSDTVLKQIQFSYIIYPATTFSVSSQLLQDRYNSKLQIIGSSVMTEQIIFIQLIASAQNTVSTLQLAVQYLSSFSLDVDQKVISNFFPNKGLTIKANLVDNDVTILDISQFQLQWYCISEDTQTECKDRNQNIIVLGSSLTLQVNPKTFNLNGKFTIFILAKRNTNPNAQQIAVTKLDTGQTQLTIVTDMNSLQQINYQDIIFIELKYETNLYITNQSQTYKAIILNSLTQKKKTIESISNKLSFIIQDLFPNLDMTVQNNFQIQFQVYDQTLDQIFSSNTYVMQIRQPPQGCKLALSPQAAFQIITISVNSCNLNGQDTQYQFFYYSSKEQQDQEIQTSGIIVNRRMLSLISQNTQITAYLPPGNIIVMVITIGPNNLRSNFTQTATIQDNNWSQAEYEKYLQNQYIQTQQQSTKSIQVFGYQYITNAVEYYESQNLNYIPSDSINQLKNQIIQQLIDSSWQNEDDQVYLLSTQINIRIKQSKIKITLSSSLASVNAIEKQVQNILQKINQSQLDNQQRQYYQEILSSIIQNYMKDMNNLNNWTPDNCQNAIEQSNNIMQGIAETMIVNQQPIQVITEGDSLLVDRVNYITLLSKYYDDSKIEPDQSQYSQSYYVLIQTWPTTHPLYRDELQQINEQYYSKSTPQQLSLLQKTYPIIIPKILEDDKRRRQLSTADANLPGPFQLQFPTQDEKLQCIQRNLNGQWVSNSCKTSIKIINQQRIVNCSCKTPDPTSIITDITDLFNNQNVQDIFNGEGFWRIFHLSNWYEYAPIWTIIGLNIFFIALLIIGYKYDKLDERKDLKKAFLFYDYKKGESQTIGQESLFMQIKNLRTQQNKLSNNVLSLINSQKTQEHFEDQEVNNNNNNNNNNNINKVSLEFNKKSIFAKGDKVYFNNQIVQNTPIINYNSEHLTSLNIIQQNIREEVQNGNSEYHIDYQTKVLSEKLNLNDQIIQQNVSQNQESNKNISQQIQEQNQNDKEKKFGEKSQQDNKIVTQNTIKQGTKLKTQQEMIRIDLNESNGQLEEKKSLRDLQEINSSQISTDFQKIDEKENYQKNDIQNFVFNTKKQFKQDYSIQSSNLDKKYQNHQQISQQQLQITPENQVNMENITPTIENNKTLSINQNNNSSNHENNNNNNTPQIEGKTSQQIDVNKLFTQEDYDNFQQTPQSNYIVDHNFLLKTDQIQLDQFTNQEENILKTQTQNFNNWQLKQEIPIINNNQTDEEAMKIQHKNEIQDQKACDLNQNDQKKIDQKRQKEIELTLFLKAKEKLQLYLQKETIIRAALAYHIFFQTFIIYNNKVSRVLRFTIYYNRLIWLLAINSVFGVKLSVVQVLVLSIVSTVIIQIVTTILMLLYFRQKLKIFGVIITSLFLIFCYYSILVVISGQQSYDANIWILSYFSTLFLSDYVFGLAISFAMLYLTKKYIDQIQDPLYLNILGSALLIQSFQY</sequence>
<evidence type="ECO:0000256" key="2">
    <source>
        <dbReference type="SAM" id="Phobius"/>
    </source>
</evidence>
<organism evidence="3 4">
    <name type="scientific">Tetrahymena thermophila (strain SB210)</name>
    <dbReference type="NCBI Taxonomy" id="312017"/>
    <lineage>
        <taxon>Eukaryota</taxon>
        <taxon>Sar</taxon>
        <taxon>Alveolata</taxon>
        <taxon>Ciliophora</taxon>
        <taxon>Intramacronucleata</taxon>
        <taxon>Oligohymenophorea</taxon>
        <taxon>Hymenostomatida</taxon>
        <taxon>Tetrahymenina</taxon>
        <taxon>Tetrahymenidae</taxon>
        <taxon>Tetrahymena</taxon>
    </lineage>
</organism>
<keyword evidence="4" id="KW-1185">Reference proteome</keyword>
<protein>
    <submittedName>
        <fullName evidence="3">Transmembrane protein, putative</fullName>
    </submittedName>
</protein>
<dbReference type="Proteomes" id="UP000009168">
    <property type="component" value="Unassembled WGS sequence"/>
</dbReference>
<dbReference type="HOGENOM" id="CLU_240714_0_0_1"/>
<dbReference type="InterPro" id="IPR009030">
    <property type="entry name" value="Growth_fac_rcpt_cys_sf"/>
</dbReference>
<gene>
    <name evidence="3" type="ORF">TTHERM_00085330</name>
</gene>
<dbReference type="EMBL" id="GG662749">
    <property type="protein sequence ID" value="EAR92435.2"/>
    <property type="molecule type" value="Genomic_DNA"/>
</dbReference>
<reference evidence="4" key="1">
    <citation type="journal article" date="2006" name="PLoS Biol.">
        <title>Macronuclear genome sequence of the ciliate Tetrahymena thermophila, a model eukaryote.</title>
        <authorList>
            <person name="Eisen J.A."/>
            <person name="Coyne R.S."/>
            <person name="Wu M."/>
            <person name="Wu D."/>
            <person name="Thiagarajan M."/>
            <person name="Wortman J.R."/>
            <person name="Badger J.H."/>
            <person name="Ren Q."/>
            <person name="Amedeo P."/>
            <person name="Jones K.M."/>
            <person name="Tallon L.J."/>
            <person name="Delcher A.L."/>
            <person name="Salzberg S.L."/>
            <person name="Silva J.C."/>
            <person name="Haas B.J."/>
            <person name="Majoros W.H."/>
            <person name="Farzad M."/>
            <person name="Carlton J.M."/>
            <person name="Smith R.K. Jr."/>
            <person name="Garg J."/>
            <person name="Pearlman R.E."/>
            <person name="Karrer K.M."/>
            <person name="Sun L."/>
            <person name="Manning G."/>
            <person name="Elde N.C."/>
            <person name="Turkewitz A.P."/>
            <person name="Asai D.J."/>
            <person name="Wilkes D.E."/>
            <person name="Wang Y."/>
            <person name="Cai H."/>
            <person name="Collins K."/>
            <person name="Stewart B.A."/>
            <person name="Lee S.R."/>
            <person name="Wilamowska K."/>
            <person name="Weinberg Z."/>
            <person name="Ruzzo W.L."/>
            <person name="Wloga D."/>
            <person name="Gaertig J."/>
            <person name="Frankel J."/>
            <person name="Tsao C.-C."/>
            <person name="Gorovsky M.A."/>
            <person name="Keeling P.J."/>
            <person name="Waller R.F."/>
            <person name="Patron N.J."/>
            <person name="Cherry J.M."/>
            <person name="Stover N.A."/>
            <person name="Krieger C.J."/>
            <person name="del Toro C."/>
            <person name="Ryder H.F."/>
            <person name="Williamson S.C."/>
            <person name="Barbeau R.A."/>
            <person name="Hamilton E.P."/>
            <person name="Orias E."/>
        </authorList>
    </citation>
    <scope>NUCLEOTIDE SEQUENCE [LARGE SCALE GENOMIC DNA]</scope>
    <source>
        <strain evidence="4">SB210</strain>
    </source>
</reference>
<evidence type="ECO:0000256" key="1">
    <source>
        <dbReference type="SAM" id="MobiDB-lite"/>
    </source>
</evidence>
<feature type="transmembrane region" description="Helical" evidence="2">
    <location>
        <begin position="1929"/>
        <end position="1954"/>
    </location>
</feature>
<dbReference type="SUPFAM" id="SSF57184">
    <property type="entry name" value="Growth factor receptor domain"/>
    <property type="match status" value="1"/>
</dbReference>
<feature type="compositionally biased region" description="Low complexity" evidence="1">
    <location>
        <begin position="1499"/>
        <end position="1511"/>
    </location>
</feature>
<feature type="region of interest" description="Disordered" evidence="1">
    <location>
        <begin position="1495"/>
        <end position="1531"/>
    </location>
</feature>
<dbReference type="RefSeq" id="XP_001012680.2">
    <property type="nucleotide sequence ID" value="XM_001012680.2"/>
</dbReference>
<dbReference type="OrthoDB" id="2121937at2759"/>
<name>Q236R5_TETTS</name>
<keyword evidence="2" id="KW-1133">Transmembrane helix</keyword>
<keyword evidence="2" id="KW-0472">Membrane</keyword>
<accession>Q236R5</accession>
<feature type="transmembrane region" description="Helical" evidence="2">
    <location>
        <begin position="1307"/>
        <end position="1328"/>
    </location>
</feature>
<feature type="compositionally biased region" description="Low complexity" evidence="1">
    <location>
        <begin position="1655"/>
        <end position="1672"/>
    </location>
</feature>
<feature type="transmembrane region" description="Helical" evidence="2">
    <location>
        <begin position="1844"/>
        <end position="1862"/>
    </location>
</feature>
<feature type="transmembrane region" description="Helical" evidence="2">
    <location>
        <begin position="1896"/>
        <end position="1917"/>
    </location>
</feature>
<evidence type="ECO:0000313" key="3">
    <source>
        <dbReference type="EMBL" id="EAR92435.2"/>
    </source>
</evidence>
<feature type="compositionally biased region" description="Basic and acidic residues" evidence="1">
    <location>
        <begin position="1512"/>
        <end position="1525"/>
    </location>
</feature>
<dbReference type="GeneID" id="7824258"/>
<dbReference type="InterPro" id="IPR006212">
    <property type="entry name" value="Furin_repeat"/>
</dbReference>
<dbReference type="InParanoid" id="Q236R5"/>